<evidence type="ECO:0000313" key="6">
    <source>
        <dbReference type="EMBL" id="EAR15736.1"/>
    </source>
</evidence>
<feature type="transmembrane region" description="Helical" evidence="5">
    <location>
        <begin position="77"/>
        <end position="96"/>
    </location>
</feature>
<comment type="subcellular location">
    <subcellularLocation>
        <location evidence="1">Membrane</location>
        <topology evidence="1">Multi-pass membrane protein</topology>
    </subcellularLocation>
</comment>
<dbReference type="OrthoDB" id="6400719at2"/>
<evidence type="ECO:0008006" key="8">
    <source>
        <dbReference type="Google" id="ProtNLM"/>
    </source>
</evidence>
<dbReference type="RefSeq" id="WP_015755051.1">
    <property type="nucleotide sequence ID" value="NC_013222.1"/>
</dbReference>
<keyword evidence="4 5" id="KW-0472">Membrane</keyword>
<name>A4CLI7_ROBBH</name>
<keyword evidence="3 5" id="KW-1133">Transmembrane helix</keyword>
<evidence type="ECO:0000313" key="7">
    <source>
        <dbReference type="Proteomes" id="UP000009049"/>
    </source>
</evidence>
<sequence length="118" mass="13392">MARPPKQARTIAVVAYLTLVGALISISMNAEPKYPFGRFHARQAFGLHLAFILSALLISLVFELFNQMSFFVFSSVWFALYAGYFVLWIYGFVAALQGSQRLVPLVGRAFQRWFTFIS</sequence>
<accession>A4CLI7</accession>
<feature type="transmembrane region" description="Helical" evidence="5">
    <location>
        <begin position="45"/>
        <end position="65"/>
    </location>
</feature>
<dbReference type="Pfam" id="PF09685">
    <property type="entry name" value="MamF_MmsF"/>
    <property type="match status" value="1"/>
</dbReference>
<protein>
    <recommendedName>
        <fullName evidence="8">DUF4870 domain-containing protein</fullName>
    </recommendedName>
</protein>
<organism evidence="6 7">
    <name type="scientific">Robiginitalea biformata (strain ATCC BAA-864 / DSM 15991 / KCTC 12146 / HTCC2501)</name>
    <dbReference type="NCBI Taxonomy" id="313596"/>
    <lineage>
        <taxon>Bacteria</taxon>
        <taxon>Pseudomonadati</taxon>
        <taxon>Bacteroidota</taxon>
        <taxon>Flavobacteriia</taxon>
        <taxon>Flavobacteriales</taxon>
        <taxon>Flavobacteriaceae</taxon>
        <taxon>Robiginitalea</taxon>
    </lineage>
</organism>
<reference evidence="6 7" key="1">
    <citation type="journal article" date="2009" name="J. Bacteriol.">
        <title>Complete genome sequence of Robiginitalea biformata HTCC2501.</title>
        <authorList>
            <person name="Oh H.M."/>
            <person name="Giovannoni S.J."/>
            <person name="Lee K."/>
            <person name="Ferriera S."/>
            <person name="Johnson J."/>
            <person name="Cho J.C."/>
        </authorList>
    </citation>
    <scope>NUCLEOTIDE SEQUENCE [LARGE SCALE GENOMIC DNA]</scope>
    <source>
        <strain evidence="7">ATCC BAA-864 / HTCC2501 / KCTC 12146</strain>
    </source>
</reference>
<dbReference type="KEGG" id="rbi:RB2501_15449"/>
<dbReference type="Proteomes" id="UP000009049">
    <property type="component" value="Chromosome"/>
</dbReference>
<gene>
    <name evidence="6" type="ordered locus">RB2501_15449</name>
</gene>
<feature type="transmembrane region" description="Helical" evidence="5">
    <location>
        <begin position="12"/>
        <end position="30"/>
    </location>
</feature>
<dbReference type="eggNOG" id="COG4818">
    <property type="taxonomic scope" value="Bacteria"/>
</dbReference>
<evidence type="ECO:0000256" key="5">
    <source>
        <dbReference type="SAM" id="Phobius"/>
    </source>
</evidence>
<dbReference type="InterPro" id="IPR019109">
    <property type="entry name" value="MamF_MmsF"/>
</dbReference>
<evidence type="ECO:0000256" key="1">
    <source>
        <dbReference type="ARBA" id="ARBA00004141"/>
    </source>
</evidence>
<keyword evidence="7" id="KW-1185">Reference proteome</keyword>
<evidence type="ECO:0000256" key="3">
    <source>
        <dbReference type="ARBA" id="ARBA00022989"/>
    </source>
</evidence>
<dbReference type="AlphaFoldDB" id="A4CLI7"/>
<evidence type="ECO:0000256" key="2">
    <source>
        <dbReference type="ARBA" id="ARBA00022692"/>
    </source>
</evidence>
<evidence type="ECO:0000256" key="4">
    <source>
        <dbReference type="ARBA" id="ARBA00023136"/>
    </source>
</evidence>
<dbReference type="EMBL" id="CP001712">
    <property type="protein sequence ID" value="EAR15736.1"/>
    <property type="molecule type" value="Genomic_DNA"/>
</dbReference>
<keyword evidence="2 5" id="KW-0812">Transmembrane</keyword>
<dbReference type="HOGENOM" id="CLU_095018_2_0_10"/>
<dbReference type="STRING" id="313596.RB2501_15449"/>
<proteinExistence type="predicted"/>